<dbReference type="KEGG" id="nhu:H0264_35690"/>
<feature type="region of interest" description="Disordered" evidence="1">
    <location>
        <begin position="88"/>
        <end position="129"/>
    </location>
</feature>
<organism evidence="2 3">
    <name type="scientific">Nocardia huaxiensis</name>
    <dbReference type="NCBI Taxonomy" id="2755382"/>
    <lineage>
        <taxon>Bacteria</taxon>
        <taxon>Bacillati</taxon>
        <taxon>Actinomycetota</taxon>
        <taxon>Actinomycetes</taxon>
        <taxon>Mycobacteriales</taxon>
        <taxon>Nocardiaceae</taxon>
        <taxon>Nocardia</taxon>
    </lineage>
</organism>
<protein>
    <submittedName>
        <fullName evidence="2">Uncharacterized protein</fullName>
    </submittedName>
</protein>
<dbReference type="RefSeq" id="WP_181581605.1">
    <property type="nucleotide sequence ID" value="NZ_CP059399.1"/>
</dbReference>
<feature type="compositionally biased region" description="Polar residues" evidence="1">
    <location>
        <begin position="120"/>
        <end position="129"/>
    </location>
</feature>
<keyword evidence="3" id="KW-1185">Reference proteome</keyword>
<accession>A0A7D6ZH69</accession>
<name>A0A7D6ZH69_9NOCA</name>
<proteinExistence type="predicted"/>
<evidence type="ECO:0000313" key="3">
    <source>
        <dbReference type="Proteomes" id="UP000515512"/>
    </source>
</evidence>
<dbReference type="AlphaFoldDB" id="A0A7D6ZH69"/>
<evidence type="ECO:0000313" key="2">
    <source>
        <dbReference type="EMBL" id="QLY30407.1"/>
    </source>
</evidence>
<feature type="compositionally biased region" description="Basic and acidic residues" evidence="1">
    <location>
        <begin position="88"/>
        <end position="102"/>
    </location>
</feature>
<reference evidence="2 3" key="1">
    <citation type="submission" date="2020-07" db="EMBL/GenBank/DDBJ databases">
        <authorList>
            <person name="Zhuang K."/>
            <person name="Ran Y."/>
        </authorList>
    </citation>
    <scope>NUCLEOTIDE SEQUENCE [LARGE SCALE GENOMIC DNA]</scope>
    <source>
        <strain evidence="2 3">WCH-YHL-001</strain>
    </source>
</reference>
<evidence type="ECO:0000256" key="1">
    <source>
        <dbReference type="SAM" id="MobiDB-lite"/>
    </source>
</evidence>
<dbReference type="Proteomes" id="UP000515512">
    <property type="component" value="Chromosome"/>
</dbReference>
<gene>
    <name evidence="2" type="ORF">H0264_35690</name>
</gene>
<sequence length="129" mass="13627">MLIMSALAGVPTGGKMVERKGPGKLEITPAEFDADLIYQEIQQLGSVALGESADFCGRSEASITMGVAMTEDSRRRFLTRASRALDRIIKEAKDDQPAKEEGQNQTPGGDSGKGGDPGSQTPTSSPMPE</sequence>
<dbReference type="EMBL" id="CP059399">
    <property type="protein sequence ID" value="QLY30407.1"/>
    <property type="molecule type" value="Genomic_DNA"/>
</dbReference>